<dbReference type="InterPro" id="IPR013762">
    <property type="entry name" value="Integrase-like_cat_sf"/>
</dbReference>
<dbReference type="HAMAP" id="MF_01808">
    <property type="entry name" value="Recomb_XerC_XerD"/>
    <property type="match status" value="1"/>
</dbReference>
<feature type="active site" evidence="11">
    <location>
        <position position="278"/>
    </location>
</feature>
<dbReference type="GO" id="GO:0003677">
    <property type="term" value="F:DNA binding"/>
    <property type="evidence" value="ECO:0007669"/>
    <property type="project" value="UniProtKB-UniRule"/>
</dbReference>
<evidence type="ECO:0000256" key="9">
    <source>
        <dbReference type="ARBA" id="ARBA00023172"/>
    </source>
</evidence>
<keyword evidence="6 11" id="KW-0159">Chromosome partition</keyword>
<dbReference type="GO" id="GO:0009037">
    <property type="term" value="F:tyrosine-based site-specific recombinase activity"/>
    <property type="evidence" value="ECO:0007669"/>
    <property type="project" value="UniProtKB-UniRule"/>
</dbReference>
<feature type="region of interest" description="Disordered" evidence="12">
    <location>
        <begin position="1"/>
        <end position="21"/>
    </location>
</feature>
<dbReference type="NCBIfam" id="NF001399">
    <property type="entry name" value="PRK00283.1"/>
    <property type="match status" value="1"/>
</dbReference>
<dbReference type="PANTHER" id="PTHR30349">
    <property type="entry name" value="PHAGE INTEGRASE-RELATED"/>
    <property type="match status" value="1"/>
</dbReference>
<evidence type="ECO:0000256" key="4">
    <source>
        <dbReference type="ARBA" id="ARBA00022490"/>
    </source>
</evidence>
<evidence type="ECO:0000256" key="2">
    <source>
        <dbReference type="ARBA" id="ARBA00010450"/>
    </source>
</evidence>
<evidence type="ECO:0000313" key="15">
    <source>
        <dbReference type="EMBL" id="SER63903.1"/>
    </source>
</evidence>
<dbReference type="InterPro" id="IPR004107">
    <property type="entry name" value="Integrase_SAM-like_N"/>
</dbReference>
<comment type="subcellular location">
    <subcellularLocation>
        <location evidence="1 11">Cytoplasm</location>
    </subcellularLocation>
</comment>
<dbReference type="OrthoDB" id="9801717at2"/>
<evidence type="ECO:0000256" key="7">
    <source>
        <dbReference type="ARBA" id="ARBA00022908"/>
    </source>
</evidence>
<evidence type="ECO:0000256" key="6">
    <source>
        <dbReference type="ARBA" id="ARBA00022829"/>
    </source>
</evidence>
<gene>
    <name evidence="11" type="primary">xerD</name>
    <name evidence="15" type="ORF">SAMN05443377_104122</name>
</gene>
<feature type="domain" description="Tyr recombinase" evidence="13">
    <location>
        <begin position="134"/>
        <end position="323"/>
    </location>
</feature>
<dbReference type="GO" id="GO:0007059">
    <property type="term" value="P:chromosome segregation"/>
    <property type="evidence" value="ECO:0007669"/>
    <property type="project" value="UniProtKB-UniRule"/>
</dbReference>
<organism evidence="15 16">
    <name type="scientific">Propionibacterium cyclohexanicum</name>
    <dbReference type="NCBI Taxonomy" id="64702"/>
    <lineage>
        <taxon>Bacteria</taxon>
        <taxon>Bacillati</taxon>
        <taxon>Actinomycetota</taxon>
        <taxon>Actinomycetes</taxon>
        <taxon>Propionibacteriales</taxon>
        <taxon>Propionibacteriaceae</taxon>
        <taxon>Propionibacterium</taxon>
    </lineage>
</organism>
<dbReference type="EMBL" id="FOGZ01000004">
    <property type="protein sequence ID" value="SER63903.1"/>
    <property type="molecule type" value="Genomic_DNA"/>
</dbReference>
<dbReference type="InterPro" id="IPR011010">
    <property type="entry name" value="DNA_brk_join_enz"/>
</dbReference>
<dbReference type="PROSITE" id="PS51900">
    <property type="entry name" value="CB"/>
    <property type="match status" value="1"/>
</dbReference>
<keyword evidence="5 11" id="KW-0132">Cell division</keyword>
<comment type="subunit">
    <text evidence="11">Forms a cyclic heterotetrameric complex composed of two molecules of XerC and two molecules of XerD.</text>
</comment>
<keyword evidence="9 11" id="KW-0233">DNA recombination</keyword>
<evidence type="ECO:0000259" key="14">
    <source>
        <dbReference type="PROSITE" id="PS51900"/>
    </source>
</evidence>
<dbReference type="Gene3D" id="1.10.150.130">
    <property type="match status" value="1"/>
</dbReference>
<evidence type="ECO:0000256" key="10">
    <source>
        <dbReference type="ARBA" id="ARBA00023306"/>
    </source>
</evidence>
<dbReference type="GO" id="GO:0051301">
    <property type="term" value="P:cell division"/>
    <property type="evidence" value="ECO:0007669"/>
    <property type="project" value="UniProtKB-KW"/>
</dbReference>
<accession>A0A1H9QW30</accession>
<feature type="active site" evidence="11">
    <location>
        <position position="275"/>
    </location>
</feature>
<dbReference type="InterPro" id="IPR010998">
    <property type="entry name" value="Integrase_recombinase_N"/>
</dbReference>
<dbReference type="InterPro" id="IPR023009">
    <property type="entry name" value="Tyrosine_recombinase_XerC/XerD"/>
</dbReference>
<feature type="active site" evidence="11">
    <location>
        <position position="174"/>
    </location>
</feature>
<dbReference type="Pfam" id="PF00589">
    <property type="entry name" value="Phage_integrase"/>
    <property type="match status" value="1"/>
</dbReference>
<keyword evidence="8 11" id="KW-0238">DNA-binding</keyword>
<feature type="active site" evidence="11">
    <location>
        <position position="202"/>
    </location>
</feature>
<evidence type="ECO:0000256" key="8">
    <source>
        <dbReference type="ARBA" id="ARBA00023125"/>
    </source>
</evidence>
<evidence type="ECO:0000313" key="16">
    <source>
        <dbReference type="Proteomes" id="UP000198815"/>
    </source>
</evidence>
<dbReference type="RefSeq" id="WP_091967972.1">
    <property type="nucleotide sequence ID" value="NZ_FOGZ01000004.1"/>
</dbReference>
<name>A0A1H9QW30_9ACTN</name>
<dbReference type="InterPro" id="IPR002104">
    <property type="entry name" value="Integrase_catalytic"/>
</dbReference>
<dbReference type="NCBIfam" id="TIGR02225">
    <property type="entry name" value="recomb_XerD"/>
    <property type="match status" value="1"/>
</dbReference>
<dbReference type="InterPro" id="IPR050090">
    <property type="entry name" value="Tyrosine_recombinase_XerCD"/>
</dbReference>
<dbReference type="CDD" id="cd00798">
    <property type="entry name" value="INT_XerDC_C"/>
    <property type="match status" value="1"/>
</dbReference>
<evidence type="ECO:0000259" key="13">
    <source>
        <dbReference type="PROSITE" id="PS51898"/>
    </source>
</evidence>
<feature type="domain" description="Core-binding (CB)" evidence="14">
    <location>
        <begin position="22"/>
        <end position="113"/>
    </location>
</feature>
<evidence type="ECO:0000256" key="3">
    <source>
        <dbReference type="ARBA" id="ARBA00015810"/>
    </source>
</evidence>
<dbReference type="Proteomes" id="UP000198815">
    <property type="component" value="Unassembled WGS sequence"/>
</dbReference>
<dbReference type="Gene3D" id="1.10.443.10">
    <property type="entry name" value="Intergrase catalytic core"/>
    <property type="match status" value="1"/>
</dbReference>
<evidence type="ECO:0000256" key="5">
    <source>
        <dbReference type="ARBA" id="ARBA00022618"/>
    </source>
</evidence>
<dbReference type="PROSITE" id="PS51898">
    <property type="entry name" value="TYR_RECOMBINASE"/>
    <property type="match status" value="1"/>
</dbReference>
<dbReference type="STRING" id="64702.SAMN05443377_104122"/>
<reference evidence="15 16" key="1">
    <citation type="submission" date="2016-10" db="EMBL/GenBank/DDBJ databases">
        <authorList>
            <person name="de Groot N.N."/>
        </authorList>
    </citation>
    <scope>NUCLEOTIDE SEQUENCE [LARGE SCALE GENOMIC DNA]</scope>
    <source>
        <strain evidence="15 16">DSM 16859</strain>
    </source>
</reference>
<dbReference type="GO" id="GO:0005737">
    <property type="term" value="C:cytoplasm"/>
    <property type="evidence" value="ECO:0007669"/>
    <property type="project" value="UniProtKB-SubCell"/>
</dbReference>
<keyword evidence="4 11" id="KW-0963">Cytoplasm</keyword>
<dbReference type="GO" id="GO:0006313">
    <property type="term" value="P:DNA transposition"/>
    <property type="evidence" value="ECO:0007669"/>
    <property type="project" value="UniProtKB-UniRule"/>
</dbReference>
<dbReference type="Pfam" id="PF02899">
    <property type="entry name" value="Phage_int_SAM_1"/>
    <property type="match status" value="1"/>
</dbReference>
<keyword evidence="16" id="KW-1185">Reference proteome</keyword>
<feature type="active site" evidence="11">
    <location>
        <position position="301"/>
    </location>
</feature>
<dbReference type="InterPro" id="IPR044068">
    <property type="entry name" value="CB"/>
</dbReference>
<keyword evidence="7 11" id="KW-0229">DNA integration</keyword>
<evidence type="ECO:0000256" key="11">
    <source>
        <dbReference type="HAMAP-Rule" id="MF_01807"/>
    </source>
</evidence>
<dbReference type="SUPFAM" id="SSF47823">
    <property type="entry name" value="lambda integrase-like, N-terminal domain"/>
    <property type="match status" value="1"/>
</dbReference>
<dbReference type="SUPFAM" id="SSF56349">
    <property type="entry name" value="DNA breaking-rejoining enzymes"/>
    <property type="match status" value="1"/>
</dbReference>
<evidence type="ECO:0000256" key="12">
    <source>
        <dbReference type="SAM" id="MobiDB-lite"/>
    </source>
</evidence>
<evidence type="ECO:0000256" key="1">
    <source>
        <dbReference type="ARBA" id="ARBA00004496"/>
    </source>
</evidence>
<keyword evidence="10 11" id="KW-0131">Cell cycle</keyword>
<dbReference type="AlphaFoldDB" id="A0A1H9QW30"/>
<comment type="similarity">
    <text evidence="2 11">Belongs to the 'phage' integrase family. XerD subfamily.</text>
</comment>
<protein>
    <recommendedName>
        <fullName evidence="3 11">Tyrosine recombinase XerD</fullName>
    </recommendedName>
</protein>
<comment type="function">
    <text evidence="11">Site-specific tyrosine recombinase, which acts by catalyzing the cutting and rejoining of the recombining DNA molecules. The XerC-XerD complex is essential to convert dimers of the bacterial chromosome into monomers to permit their segregation at cell division. It also contributes to the segregational stability of plasmids.</text>
</comment>
<feature type="active site" description="O-(3'-phospho-DNA)-tyrosine intermediate" evidence="11">
    <location>
        <position position="310"/>
    </location>
</feature>
<proteinExistence type="inferred from homology"/>
<dbReference type="InterPro" id="IPR011932">
    <property type="entry name" value="Recomb_XerD"/>
</dbReference>
<sequence length="331" mass="35873">MRAAEHSALGHPPGRDHTARSDALGDAVGDFLAHLRVERGLADNTIRAYRRDLDRYVGWLRARAIGSLGQVEPADLHRYERWLAAGDEDHQALAASSIARALVAIRRLHAFAAQEGLSATDPGTELHPPRTGRHLPKALSVEEVTRLLDGVERDSPRGLRDAALLEMLYGTGARISELLALDVDDLTRVLADPRPGLRVTGKGNKQRMVPLGSYAAAAVEAWLVRGRPAWATRSRAFTAALFLNTRGAPLSRQSAWEILQSRALAAGIPGPLGPHSLRHSFATHLLDGGADVRVVQELLGHASVTTTQIYTEVTAQHLREVYAAAHPRARG</sequence>
<dbReference type="HAMAP" id="MF_01807">
    <property type="entry name" value="Recomb_XerD"/>
    <property type="match status" value="1"/>
</dbReference>
<dbReference type="PANTHER" id="PTHR30349:SF81">
    <property type="entry name" value="TYROSINE RECOMBINASE XERC"/>
    <property type="match status" value="1"/>
</dbReference>